<reference evidence="2" key="1">
    <citation type="journal article" date="2012" name="Proc. Natl. Acad. Sci. U.S.A.">
        <title>Antigenic diversity is generated by distinct evolutionary mechanisms in African trypanosome species.</title>
        <authorList>
            <person name="Jackson A.P."/>
            <person name="Berry A."/>
            <person name="Aslett M."/>
            <person name="Allison H.C."/>
            <person name="Burton P."/>
            <person name="Vavrova-Anderson J."/>
            <person name="Brown R."/>
            <person name="Browne H."/>
            <person name="Corton N."/>
            <person name="Hauser H."/>
            <person name="Gamble J."/>
            <person name="Gilderthorp R."/>
            <person name="Marcello L."/>
            <person name="McQuillan J."/>
            <person name="Otto T.D."/>
            <person name="Quail M.A."/>
            <person name="Sanders M.J."/>
            <person name="van Tonder A."/>
            <person name="Ginger M.L."/>
            <person name="Field M.C."/>
            <person name="Barry J.D."/>
            <person name="Hertz-Fowler C."/>
            <person name="Berriman M."/>
        </authorList>
    </citation>
    <scope>NUCLEOTIDE SEQUENCE</scope>
    <source>
        <strain evidence="2">Y486</strain>
    </source>
</reference>
<feature type="region of interest" description="Disordered" evidence="1">
    <location>
        <begin position="382"/>
        <end position="406"/>
    </location>
</feature>
<evidence type="ECO:0000256" key="1">
    <source>
        <dbReference type="SAM" id="MobiDB-lite"/>
    </source>
</evidence>
<sequence length="475" mass="50728">MIGILFEVAVSLVICGAAAYFFFLSDPVEEQGVGEGSRCDDDYGLNAGGANRGIPADAHGRRSTPTLERSRKCETAMWCNILGRWGALLVLGGGSTDKDVWMGRIAYFLEKCMRNADEALKCALYSYKEVLSSRRALSVNSDILRLVRIELSGGGPPNSLATHMSYHPQQHQSLGVIHQVGGVYHTHAGNEANRGGVIVTEPPEASPNVGGSTVSTTAAAAPLVGVVLPRIGPAGITSHEAPPNITAQELGLDARYYSPRGGNNISLRCFAVPIAYEDQRFFLHLACNLPLLFSLPPILNIPPDVLTVRCALSVKRVILNSTLYAAFCGNTVELSFANQPRFTALFDVTPTTRHTTPHKPWLASCGSTVRCTASSVTGMSLPPRAPAASDYSAHGSSLGDMSRTDRSKDKLQEVVNLAVRRALESVTYPRVLRGRIGVSSLAPLQKAARSAETPAANGGGIIKWSLEKASLPLCH</sequence>
<organism evidence="2">
    <name type="scientific">Trypanosoma vivax (strain Y486)</name>
    <dbReference type="NCBI Taxonomy" id="1055687"/>
    <lineage>
        <taxon>Eukaryota</taxon>
        <taxon>Discoba</taxon>
        <taxon>Euglenozoa</taxon>
        <taxon>Kinetoplastea</taxon>
        <taxon>Metakinetoplastina</taxon>
        <taxon>Trypanosomatida</taxon>
        <taxon>Trypanosomatidae</taxon>
        <taxon>Trypanosoma</taxon>
        <taxon>Duttonella</taxon>
    </lineage>
</organism>
<name>G0U8B8_TRYVY</name>
<dbReference type="OMA" id="THAGNEA"/>
<evidence type="ECO:0000313" key="2">
    <source>
        <dbReference type="EMBL" id="CCC53841.1"/>
    </source>
</evidence>
<dbReference type="VEuPathDB" id="TriTrypDB:TvY486_1113250"/>
<dbReference type="EMBL" id="HE573027">
    <property type="protein sequence ID" value="CCC53841.1"/>
    <property type="molecule type" value="Genomic_DNA"/>
</dbReference>
<protein>
    <submittedName>
        <fullName evidence="2">Uncharacterized protein</fullName>
    </submittedName>
</protein>
<accession>G0U8B8</accession>
<dbReference type="AlphaFoldDB" id="G0U8B8"/>
<proteinExistence type="predicted"/>
<gene>
    <name evidence="2" type="ORF">TVY486_1113250</name>
</gene>